<evidence type="ECO:0000313" key="3">
    <source>
        <dbReference type="Proteomes" id="UP000717328"/>
    </source>
</evidence>
<evidence type="ECO:0000313" key="2">
    <source>
        <dbReference type="EMBL" id="KAG5650590.1"/>
    </source>
</evidence>
<dbReference type="Proteomes" id="UP000717328">
    <property type="component" value="Unassembled WGS sequence"/>
</dbReference>
<evidence type="ECO:0008006" key="4">
    <source>
        <dbReference type="Google" id="ProtNLM"/>
    </source>
</evidence>
<protein>
    <recommendedName>
        <fullName evidence="4">Hydrophobic surface binding protein</fullName>
    </recommendedName>
</protein>
<dbReference type="EMBL" id="JABCKI010000408">
    <property type="protein sequence ID" value="KAG5650590.1"/>
    <property type="molecule type" value="Genomic_DNA"/>
</dbReference>
<accession>A0A9P7GNL1</accession>
<evidence type="ECO:0000256" key="1">
    <source>
        <dbReference type="SAM" id="SignalP"/>
    </source>
</evidence>
<reference evidence="2" key="1">
    <citation type="submission" date="2021-02" db="EMBL/GenBank/DDBJ databases">
        <authorList>
            <person name="Nieuwenhuis M."/>
            <person name="Van De Peppel L.J.J."/>
        </authorList>
    </citation>
    <scope>NUCLEOTIDE SEQUENCE</scope>
    <source>
        <strain evidence="2">D49</strain>
    </source>
</reference>
<feature type="signal peptide" evidence="1">
    <location>
        <begin position="1"/>
        <end position="20"/>
    </location>
</feature>
<gene>
    <name evidence="2" type="ORF">H0H81_011708</name>
</gene>
<proteinExistence type="predicted"/>
<dbReference type="PANTHER" id="PTHR38123:SF1">
    <property type="entry name" value="HYDROPHOBIC SURFACE BINDING PROTEIN"/>
    <property type="match status" value="1"/>
</dbReference>
<dbReference type="Gene3D" id="1.20.1280.140">
    <property type="match status" value="1"/>
</dbReference>
<reference evidence="2" key="2">
    <citation type="submission" date="2021-10" db="EMBL/GenBank/DDBJ databases">
        <title>Phylogenomics reveals ancestral predisposition of the termite-cultivated fungus Termitomyces towards a domesticated lifestyle.</title>
        <authorList>
            <person name="Auxier B."/>
            <person name="Grum-Grzhimaylo A."/>
            <person name="Cardenas M.E."/>
            <person name="Lodge J.D."/>
            <person name="Laessoe T."/>
            <person name="Pedersen O."/>
            <person name="Smith M.E."/>
            <person name="Kuyper T.W."/>
            <person name="Franco-Molano E.A."/>
            <person name="Baroni T.J."/>
            <person name="Aanen D.K."/>
        </authorList>
    </citation>
    <scope>NUCLEOTIDE SEQUENCE</scope>
    <source>
        <strain evidence="2">D49</strain>
    </source>
</reference>
<keyword evidence="3" id="KW-1185">Reference proteome</keyword>
<dbReference type="Pfam" id="PF12296">
    <property type="entry name" value="HsbA"/>
    <property type="match status" value="1"/>
</dbReference>
<organism evidence="2 3">
    <name type="scientific">Sphagnurus paluster</name>
    <dbReference type="NCBI Taxonomy" id="117069"/>
    <lineage>
        <taxon>Eukaryota</taxon>
        <taxon>Fungi</taxon>
        <taxon>Dikarya</taxon>
        <taxon>Basidiomycota</taxon>
        <taxon>Agaricomycotina</taxon>
        <taxon>Agaricomycetes</taxon>
        <taxon>Agaricomycetidae</taxon>
        <taxon>Agaricales</taxon>
        <taxon>Tricholomatineae</taxon>
        <taxon>Lyophyllaceae</taxon>
        <taxon>Sphagnurus</taxon>
    </lineage>
</organism>
<dbReference type="InterPro" id="IPR021054">
    <property type="entry name" value="Cell_wall_mannoprotein_1"/>
</dbReference>
<dbReference type="GO" id="GO:0005576">
    <property type="term" value="C:extracellular region"/>
    <property type="evidence" value="ECO:0007669"/>
    <property type="project" value="TreeGrafter"/>
</dbReference>
<dbReference type="AlphaFoldDB" id="A0A9P7GNL1"/>
<dbReference type="OrthoDB" id="3485059at2759"/>
<sequence length="179" mass="18027">MRFSSILVLASLVASSFATAASDILADVATINTQLNNLNNAIAAFTIPGGTLGTALAIHTNAVTLGTSLNKATTDTLAVSPNPLADADGRSILTAVEALENTIYSCLNGIVARKAAFTALPIGGIVTLVKQDLSNLNNSTASLEVALIGTAPASLVAEATALQSRINAAFAVAIQAYAS</sequence>
<comment type="caution">
    <text evidence="2">The sequence shown here is derived from an EMBL/GenBank/DDBJ whole genome shotgun (WGS) entry which is preliminary data.</text>
</comment>
<feature type="chain" id="PRO_5040207354" description="Hydrophobic surface binding protein" evidence="1">
    <location>
        <begin position="21"/>
        <end position="179"/>
    </location>
</feature>
<dbReference type="PANTHER" id="PTHR38123">
    <property type="entry name" value="CELL WALL SERINE-THREONINE-RICH GALACTOMANNOPROTEIN MP1 (AFU_ORTHOLOGUE AFUA_4G03240)"/>
    <property type="match status" value="1"/>
</dbReference>
<keyword evidence="1" id="KW-0732">Signal</keyword>
<name>A0A9P7GNL1_9AGAR</name>